<dbReference type="Pfam" id="PF13385">
    <property type="entry name" value="Laminin_G_3"/>
    <property type="match status" value="1"/>
</dbReference>
<dbReference type="Proteomes" id="UP001500575">
    <property type="component" value="Unassembled WGS sequence"/>
</dbReference>
<organism evidence="1 2">
    <name type="scientific">Nocardioides bigeumensis</name>
    <dbReference type="NCBI Taxonomy" id="433657"/>
    <lineage>
        <taxon>Bacteria</taxon>
        <taxon>Bacillati</taxon>
        <taxon>Actinomycetota</taxon>
        <taxon>Actinomycetes</taxon>
        <taxon>Propionibacteriales</taxon>
        <taxon>Nocardioidaceae</taxon>
        <taxon>Nocardioides</taxon>
    </lineage>
</organism>
<dbReference type="SUPFAM" id="SSF49899">
    <property type="entry name" value="Concanavalin A-like lectins/glucanases"/>
    <property type="match status" value="2"/>
</dbReference>
<proteinExistence type="predicted"/>
<protein>
    <recommendedName>
        <fullName evidence="3">LamG domain-containing protein</fullName>
    </recommendedName>
</protein>
<name>A0ABN2XMA7_9ACTN</name>
<accession>A0ABN2XMA7</accession>
<evidence type="ECO:0000313" key="2">
    <source>
        <dbReference type="Proteomes" id="UP001500575"/>
    </source>
</evidence>
<gene>
    <name evidence="1" type="ORF">GCM10009843_01260</name>
</gene>
<dbReference type="EMBL" id="BAAAQQ010000001">
    <property type="protein sequence ID" value="GAA2113504.1"/>
    <property type="molecule type" value="Genomic_DNA"/>
</dbReference>
<keyword evidence="2" id="KW-1185">Reference proteome</keyword>
<sequence>MTRSSRLLGHWPLSVDALDASPRGLPSVPSGVGFVSDPAVGSCAVFERGGRIRVPRSALAGLAGELTVSAWIRVPDRAYDVLGTIVSGFDPETRQGFELGLQDGVSTCSQHNVANLEFGVDWGSAPRWADCGRVGDGVGVWALAVHDGALYAGSLGADDRGHVHRYADDRWDDLGAVGPANSVTALASYDGSLFAATSRYRAGGSGLVESANDAPGGEIYRLDGDAWVPAGRLPDVDSISGFAVHGGELYACALYQRGVFRYTGDGWESCGDPGRRLLALGMYDGHLLGAGNDHPSVDEAIAKTARGEVIPPQDGFGGGVFAMTGPGTWSSLGFQRDTTQVYSLAVAGDRLHASTWPNGLVYRYAGDGSWDHLGRLGDETEVMGLITYNGVLYGGTLPHAQVYRHAGSDRWDLVGTLDVAPDALYRRAAGLAVYDGDLFCGTLPSGRVHRMATGSVVTHDRSLGPGWHHVTATQGGRVTSLYVDGRLVSERRVDPAVHWSAAEARTDLLIGTGTRATFAGGLREVRVYAEVLGAEAVEALATQDDPRLTREEPVR</sequence>
<dbReference type="RefSeq" id="WP_344301552.1">
    <property type="nucleotide sequence ID" value="NZ_BAAAQQ010000001.1"/>
</dbReference>
<dbReference type="SUPFAM" id="SSF50965">
    <property type="entry name" value="Galactose oxidase, central domain"/>
    <property type="match status" value="1"/>
</dbReference>
<reference evidence="1 2" key="1">
    <citation type="journal article" date="2019" name="Int. J. Syst. Evol. Microbiol.">
        <title>The Global Catalogue of Microorganisms (GCM) 10K type strain sequencing project: providing services to taxonomists for standard genome sequencing and annotation.</title>
        <authorList>
            <consortium name="The Broad Institute Genomics Platform"/>
            <consortium name="The Broad Institute Genome Sequencing Center for Infectious Disease"/>
            <person name="Wu L."/>
            <person name="Ma J."/>
        </authorList>
    </citation>
    <scope>NUCLEOTIDE SEQUENCE [LARGE SCALE GENOMIC DNA]</scope>
    <source>
        <strain evidence="1 2">JCM 16021</strain>
    </source>
</reference>
<dbReference type="Gene3D" id="2.60.120.200">
    <property type="match status" value="1"/>
</dbReference>
<evidence type="ECO:0008006" key="3">
    <source>
        <dbReference type="Google" id="ProtNLM"/>
    </source>
</evidence>
<comment type="caution">
    <text evidence="1">The sequence shown here is derived from an EMBL/GenBank/DDBJ whole genome shotgun (WGS) entry which is preliminary data.</text>
</comment>
<dbReference type="InterPro" id="IPR013320">
    <property type="entry name" value="ConA-like_dom_sf"/>
</dbReference>
<dbReference type="InterPro" id="IPR011043">
    <property type="entry name" value="Gal_Oxase/kelch_b-propeller"/>
</dbReference>
<evidence type="ECO:0000313" key="1">
    <source>
        <dbReference type="EMBL" id="GAA2113504.1"/>
    </source>
</evidence>